<organism evidence="1 2">
    <name type="scientific">Botrytis porri</name>
    <dbReference type="NCBI Taxonomy" id="87229"/>
    <lineage>
        <taxon>Eukaryota</taxon>
        <taxon>Fungi</taxon>
        <taxon>Dikarya</taxon>
        <taxon>Ascomycota</taxon>
        <taxon>Pezizomycotina</taxon>
        <taxon>Leotiomycetes</taxon>
        <taxon>Helotiales</taxon>
        <taxon>Sclerotiniaceae</taxon>
        <taxon>Botrytis</taxon>
    </lineage>
</organism>
<evidence type="ECO:0000313" key="1">
    <source>
        <dbReference type="EMBL" id="TGO90537.1"/>
    </source>
</evidence>
<keyword evidence="2" id="KW-1185">Reference proteome</keyword>
<dbReference type="EMBL" id="PQXO01000060">
    <property type="protein sequence ID" value="TGO90537.1"/>
    <property type="molecule type" value="Genomic_DNA"/>
</dbReference>
<dbReference type="Proteomes" id="UP000297280">
    <property type="component" value="Unassembled WGS sequence"/>
</dbReference>
<dbReference type="AlphaFoldDB" id="A0A4Z1L1G8"/>
<reference evidence="1 2" key="1">
    <citation type="submission" date="2017-12" db="EMBL/GenBank/DDBJ databases">
        <title>Comparative genomics of Botrytis spp.</title>
        <authorList>
            <person name="Valero-Jimenez C.A."/>
            <person name="Tapia P."/>
            <person name="Veloso J."/>
            <person name="Silva-Moreno E."/>
            <person name="Staats M."/>
            <person name="Valdes J.H."/>
            <person name="Van Kan J.A.L."/>
        </authorList>
    </citation>
    <scope>NUCLEOTIDE SEQUENCE [LARGE SCALE GENOMIC DNA]</scope>
    <source>
        <strain evidence="1 2">MUCL3349</strain>
    </source>
</reference>
<gene>
    <name evidence="1" type="ORF">BPOR_0060g00100</name>
</gene>
<name>A0A4Z1L1G8_9HELO</name>
<proteinExistence type="predicted"/>
<sequence>MSQADLLKPLLEGILAELKAIRERIGTEKPDGKADSSSESKVKAASNTGSLLSLDNLDQEDIMASKIFRRDY</sequence>
<accession>A0A4Z1L1G8</accession>
<comment type="caution">
    <text evidence="1">The sequence shown here is derived from an EMBL/GenBank/DDBJ whole genome shotgun (WGS) entry which is preliminary data.</text>
</comment>
<protein>
    <submittedName>
        <fullName evidence="1">Uncharacterized protein</fullName>
    </submittedName>
</protein>
<evidence type="ECO:0000313" key="2">
    <source>
        <dbReference type="Proteomes" id="UP000297280"/>
    </source>
</evidence>